<sequence>MFAFPTDIDYIYDPSPYYNNNRRRRYYNPQPCAYSYPSSQPFLSFQNPPSRHYPNPYHLHESYYDPENIINLVSGLNHNQNHNERHHNERYNNGRHYNERHNGRYHNERQAAKKIYNFLKYQPSTRRTRKILGRLLHLRNVQNQLNSLSSQISNFEPLTFTSKDAEKQILPISNNNKMFLTQEDAILRILDQLDKVQSEGNEIVRERRKEIVKIAQKMLEELDAEKERQWKLFCDSIENSENIEKMDDDKEDIITESIEGDKKDIAIEEVTDKDIIEKMEDDNKEEDVVNEEIINTSNEASEIEGIKPYTISSPDETKVENKIENMKNINTGDDEKDFDFIDDITSDSNSSINLNNDETVNVREPLIVVAENSEESNEAALTEIKEQSQSDEQTILSPMEDVEDINKENDENDDAFVIVNNSSN</sequence>
<reference evidence="1" key="1">
    <citation type="submission" date="2021-06" db="EMBL/GenBank/DDBJ databases">
        <authorList>
            <person name="Kallberg Y."/>
            <person name="Tangrot J."/>
            <person name="Rosling A."/>
        </authorList>
    </citation>
    <scope>NUCLEOTIDE SEQUENCE</scope>
    <source>
        <strain evidence="1">IL203A</strain>
    </source>
</reference>
<name>A0ACA9MQG7_9GLOM</name>
<proteinExistence type="predicted"/>
<evidence type="ECO:0000313" key="1">
    <source>
        <dbReference type="EMBL" id="CAG8605360.1"/>
    </source>
</evidence>
<organism evidence="1 2">
    <name type="scientific">Dentiscutata heterogama</name>
    <dbReference type="NCBI Taxonomy" id="1316150"/>
    <lineage>
        <taxon>Eukaryota</taxon>
        <taxon>Fungi</taxon>
        <taxon>Fungi incertae sedis</taxon>
        <taxon>Mucoromycota</taxon>
        <taxon>Glomeromycotina</taxon>
        <taxon>Glomeromycetes</taxon>
        <taxon>Diversisporales</taxon>
        <taxon>Gigasporaceae</taxon>
        <taxon>Dentiscutata</taxon>
    </lineage>
</organism>
<accession>A0ACA9MQG7</accession>
<evidence type="ECO:0000313" key="2">
    <source>
        <dbReference type="Proteomes" id="UP000789702"/>
    </source>
</evidence>
<keyword evidence="2" id="KW-1185">Reference proteome</keyword>
<comment type="caution">
    <text evidence="1">The sequence shown here is derived from an EMBL/GenBank/DDBJ whole genome shotgun (WGS) entry which is preliminary data.</text>
</comment>
<dbReference type="Proteomes" id="UP000789702">
    <property type="component" value="Unassembled WGS sequence"/>
</dbReference>
<gene>
    <name evidence="1" type="ORF">DHETER_LOCUS7419</name>
</gene>
<protein>
    <submittedName>
        <fullName evidence="1">1088_t:CDS:1</fullName>
    </submittedName>
</protein>
<dbReference type="EMBL" id="CAJVPU010010409">
    <property type="protein sequence ID" value="CAG8605360.1"/>
    <property type="molecule type" value="Genomic_DNA"/>
</dbReference>